<dbReference type="SUPFAM" id="SSF53649">
    <property type="entry name" value="Alkaline phosphatase-like"/>
    <property type="match status" value="1"/>
</dbReference>
<evidence type="ECO:0000256" key="2">
    <source>
        <dbReference type="ARBA" id="ARBA00004798"/>
    </source>
</evidence>
<evidence type="ECO:0000256" key="6">
    <source>
        <dbReference type="ARBA" id="ARBA00023152"/>
    </source>
</evidence>
<feature type="binding site" evidence="10 13">
    <location>
        <position position="446"/>
    </location>
    <ligand>
        <name>Mn(2+)</name>
        <dbReference type="ChEBI" id="CHEBI:29035"/>
        <label>2</label>
    </ligand>
</feature>
<feature type="domain" description="Metalloenzyme" evidence="14">
    <location>
        <begin position="8"/>
        <end position="502"/>
    </location>
</feature>
<feature type="binding site" evidence="10 13">
    <location>
        <position position="447"/>
    </location>
    <ligand>
        <name>Mn(2+)</name>
        <dbReference type="ChEBI" id="CHEBI:29035"/>
        <label>2</label>
    </ligand>
</feature>
<name>A0A3C1KM45_9GAMM</name>
<dbReference type="CDD" id="cd16010">
    <property type="entry name" value="iPGM"/>
    <property type="match status" value="1"/>
</dbReference>
<comment type="pathway">
    <text evidence="2 10">Carbohydrate degradation; glycolysis; pyruvate from D-glyceraldehyde 3-phosphate: step 3/5.</text>
</comment>
<dbReference type="GO" id="GO:0005829">
    <property type="term" value="C:cytosol"/>
    <property type="evidence" value="ECO:0007669"/>
    <property type="project" value="TreeGrafter"/>
</dbReference>
<dbReference type="PANTHER" id="PTHR31637:SF0">
    <property type="entry name" value="2,3-BISPHOSPHOGLYCERATE-INDEPENDENT PHOSPHOGLYCERATE MUTASE"/>
    <property type="match status" value="1"/>
</dbReference>
<dbReference type="GO" id="GO:0030145">
    <property type="term" value="F:manganese ion binding"/>
    <property type="evidence" value="ECO:0007669"/>
    <property type="project" value="UniProtKB-UniRule"/>
</dbReference>
<dbReference type="UniPathway" id="UPA00109">
    <property type="reaction ID" value="UER00186"/>
</dbReference>
<dbReference type="Pfam" id="PF06415">
    <property type="entry name" value="iPGM_N"/>
    <property type="match status" value="1"/>
</dbReference>
<keyword evidence="5 10" id="KW-0479">Metal-binding</keyword>
<dbReference type="Gene3D" id="3.40.720.10">
    <property type="entry name" value="Alkaline Phosphatase, subunit A"/>
    <property type="match status" value="1"/>
</dbReference>
<feature type="binding site" evidence="10 12">
    <location>
        <position position="338"/>
    </location>
    <ligand>
        <name>substrate</name>
    </ligand>
</feature>
<comment type="subunit">
    <text evidence="10">Monomer.</text>
</comment>
<dbReference type="InterPro" id="IPR036646">
    <property type="entry name" value="PGAM_B_sf"/>
</dbReference>
<evidence type="ECO:0000313" key="16">
    <source>
        <dbReference type="EMBL" id="HAN27528.1"/>
    </source>
</evidence>
<feature type="binding site" evidence="10 12">
    <location>
        <begin position="156"/>
        <end position="157"/>
    </location>
    <ligand>
        <name>substrate</name>
    </ligand>
</feature>
<dbReference type="InterPro" id="IPR011258">
    <property type="entry name" value="BPG-indep_PGM_N"/>
</dbReference>
<feature type="binding site" evidence="10 13">
    <location>
        <position position="465"/>
    </location>
    <ligand>
        <name>Mn(2+)</name>
        <dbReference type="ChEBI" id="CHEBI:29035"/>
        <label>1</label>
    </ligand>
</feature>
<dbReference type="SUPFAM" id="SSF64158">
    <property type="entry name" value="2,3-Bisphosphoglycerate-independent phosphoglycerate mutase, substrate-binding domain"/>
    <property type="match status" value="1"/>
</dbReference>
<feature type="binding site" evidence="10 12">
    <location>
        <begin position="264"/>
        <end position="267"/>
    </location>
    <ligand>
        <name>substrate</name>
    </ligand>
</feature>
<dbReference type="PIRSF" id="PIRSF001492">
    <property type="entry name" value="IPGAM"/>
    <property type="match status" value="1"/>
</dbReference>
<dbReference type="InterPro" id="IPR006124">
    <property type="entry name" value="Metalloenzyme"/>
</dbReference>
<evidence type="ECO:0000256" key="11">
    <source>
        <dbReference type="PIRSR" id="PIRSR001492-1"/>
    </source>
</evidence>
<protein>
    <recommendedName>
        <fullName evidence="9 10">2,3-bisphosphoglycerate-independent phosphoglycerate mutase</fullName>
        <shortName evidence="10">BPG-independent PGAM</shortName>
        <shortName evidence="10">Phosphoglyceromutase</shortName>
        <shortName evidence="10">iPGM</shortName>
        <ecNumber evidence="4 10">5.4.2.12</ecNumber>
    </recommendedName>
</protein>
<evidence type="ECO:0000256" key="8">
    <source>
        <dbReference type="ARBA" id="ARBA00023235"/>
    </source>
</evidence>
<sequence>MSNARKTPTVLIILDGWGHREEARDNAIVQANTPVWDRLWRDAPHTLVSGSGLDVGLPAGQMGNSEVGHMSLGSGRVIYQNITRIDQAIADGSFDRNPAYTSAIDAAVSGGGAVHVLGLLSPGGVHSHEDQILAAVRLAAARGASRVYLHAFLDGRDTPPRSAEASLARAEALFDELGCGRVASIVGRYYAMDRDNRWERIEQAWQLLTTGSAAHRAPNAPAGLAAAYGRDENDEFVLPTAVGTDGDDSAAIRDGDCVLFMNFRSDRARQLTRAFTDPAFDGFQRGHVPQLAGFVTTTEYAADIDAPCAFPPEHLDNVLGAYLAEQGKTQLRIAETEKYAHVTFFFSGGREDTFPGEERIMVPSPDVATYDLKPEMSAPEVTDKLVEAIHSGRYDFIVCNYANGDMVGHTGIFAAAVKAVEALDTCLGRVEAALLEAGGQALVTADHGNCEQMLDYESGQLHTQHTTEHVPLVYIGQRRCELDAAGGILADIAPTLLSLMDLAQPAEMTGHSLADCKA</sequence>
<evidence type="ECO:0000313" key="17">
    <source>
        <dbReference type="Proteomes" id="UP000259273"/>
    </source>
</evidence>
<evidence type="ECO:0000256" key="9">
    <source>
        <dbReference type="ARBA" id="ARBA00071648"/>
    </source>
</evidence>
<evidence type="ECO:0000256" key="12">
    <source>
        <dbReference type="PIRSR" id="PIRSR001492-2"/>
    </source>
</evidence>
<comment type="function">
    <text evidence="10">Catalyzes the interconversion of 2-phosphoglycerate and 3-phosphoglycerate.</text>
</comment>
<comment type="similarity">
    <text evidence="3 10">Belongs to the BPG-independent phosphoglycerate mutase family.</text>
</comment>
<proteinExistence type="inferred from homology"/>
<feature type="binding site" evidence="10 13">
    <location>
        <position position="15"/>
    </location>
    <ligand>
        <name>Mn(2+)</name>
        <dbReference type="ChEBI" id="CHEBI:29035"/>
        <label>2</label>
    </ligand>
</feature>
<comment type="cofactor">
    <cofactor evidence="10">
        <name>Mn(2+)</name>
        <dbReference type="ChEBI" id="CHEBI:29035"/>
    </cofactor>
    <text evidence="10">Binds 2 manganese ions per subunit.</text>
</comment>
<evidence type="ECO:0000256" key="5">
    <source>
        <dbReference type="ARBA" id="ARBA00022723"/>
    </source>
</evidence>
<dbReference type="InterPro" id="IPR017850">
    <property type="entry name" value="Alkaline_phosphatase_core_sf"/>
</dbReference>
<evidence type="ECO:0000256" key="13">
    <source>
        <dbReference type="PIRSR" id="PIRSR001492-3"/>
    </source>
</evidence>
<dbReference type="PANTHER" id="PTHR31637">
    <property type="entry name" value="2,3-BISPHOSPHOGLYCERATE-INDEPENDENT PHOSPHOGLYCERATE MUTASE"/>
    <property type="match status" value="1"/>
</dbReference>
<feature type="binding site" evidence="10 13">
    <location>
        <position position="405"/>
    </location>
    <ligand>
        <name>Mn(2+)</name>
        <dbReference type="ChEBI" id="CHEBI:29035"/>
        <label>1</label>
    </ligand>
</feature>
<evidence type="ECO:0000256" key="4">
    <source>
        <dbReference type="ARBA" id="ARBA00012026"/>
    </source>
</evidence>
<keyword evidence="7 10" id="KW-0464">Manganese</keyword>
<keyword evidence="6 10" id="KW-0324">Glycolysis</keyword>
<dbReference type="GO" id="GO:0006007">
    <property type="term" value="P:glucose catabolic process"/>
    <property type="evidence" value="ECO:0007669"/>
    <property type="project" value="InterPro"/>
</dbReference>
<accession>A0A3C1KM45</accession>
<comment type="catalytic activity">
    <reaction evidence="1 10">
        <text>(2R)-2-phosphoglycerate = (2R)-3-phosphoglycerate</text>
        <dbReference type="Rhea" id="RHEA:15901"/>
        <dbReference type="ChEBI" id="CHEBI:58272"/>
        <dbReference type="ChEBI" id="CHEBI:58289"/>
        <dbReference type="EC" id="5.4.2.12"/>
    </reaction>
</comment>
<evidence type="ECO:0000256" key="7">
    <source>
        <dbReference type="ARBA" id="ARBA00023211"/>
    </source>
</evidence>
<dbReference type="Proteomes" id="UP000259273">
    <property type="component" value="Unassembled WGS sequence"/>
</dbReference>
<dbReference type="AlphaFoldDB" id="A0A3C1KM45"/>
<dbReference type="EC" id="5.4.2.12" evidence="4 10"/>
<dbReference type="Gene3D" id="3.40.1450.10">
    <property type="entry name" value="BPG-independent phosphoglycerate mutase, domain B"/>
    <property type="match status" value="1"/>
</dbReference>
<feature type="binding site" evidence="10 13">
    <location>
        <position position="409"/>
    </location>
    <ligand>
        <name>Mn(2+)</name>
        <dbReference type="ChEBI" id="CHEBI:29035"/>
        <label>1</label>
    </ligand>
</feature>
<evidence type="ECO:0000256" key="3">
    <source>
        <dbReference type="ARBA" id="ARBA00008819"/>
    </source>
</evidence>
<feature type="binding site" evidence="10 13">
    <location>
        <position position="65"/>
    </location>
    <ligand>
        <name>Mn(2+)</name>
        <dbReference type="ChEBI" id="CHEBI:29035"/>
        <label>2</label>
    </ligand>
</feature>
<dbReference type="STRING" id="1121937.GCA_000423125_02899"/>
<feature type="active site" description="Phosphoserine intermediate" evidence="10 11">
    <location>
        <position position="65"/>
    </location>
</feature>
<keyword evidence="8 10" id="KW-0413">Isomerase</keyword>
<dbReference type="EMBL" id="DMND01000103">
    <property type="protein sequence ID" value="HAN27528.1"/>
    <property type="molecule type" value="Genomic_DNA"/>
</dbReference>
<reference evidence="16 17" key="1">
    <citation type="journal article" date="2018" name="Nat. Biotechnol.">
        <title>A standardized bacterial taxonomy based on genome phylogeny substantially revises the tree of life.</title>
        <authorList>
            <person name="Parks D.H."/>
            <person name="Chuvochina M."/>
            <person name="Waite D.W."/>
            <person name="Rinke C."/>
            <person name="Skarshewski A."/>
            <person name="Chaumeil P.A."/>
            <person name="Hugenholtz P."/>
        </authorList>
    </citation>
    <scope>NUCLEOTIDE SEQUENCE [LARGE SCALE GENOMIC DNA]</scope>
    <source>
        <strain evidence="16">UBA9158</strain>
    </source>
</reference>
<dbReference type="HAMAP" id="MF_01038">
    <property type="entry name" value="GpmI"/>
    <property type="match status" value="1"/>
</dbReference>
<evidence type="ECO:0000256" key="1">
    <source>
        <dbReference type="ARBA" id="ARBA00000370"/>
    </source>
</evidence>
<feature type="binding site" evidence="10 12">
    <location>
        <position position="194"/>
    </location>
    <ligand>
        <name>substrate</name>
    </ligand>
</feature>
<dbReference type="GO" id="GO:0006096">
    <property type="term" value="P:glycolytic process"/>
    <property type="evidence" value="ECO:0007669"/>
    <property type="project" value="UniProtKB-UniRule"/>
</dbReference>
<dbReference type="NCBIfam" id="TIGR01307">
    <property type="entry name" value="pgm_bpd_ind"/>
    <property type="match status" value="1"/>
</dbReference>
<comment type="caution">
    <text evidence="16">The sequence shown here is derived from an EMBL/GenBank/DDBJ whole genome shotgun (WGS) entry which is preliminary data.</text>
</comment>
<feature type="domain" description="BPG-independent PGAM N-terminal" evidence="15">
    <location>
        <begin position="85"/>
        <end position="301"/>
    </location>
</feature>
<organism evidence="16 17">
    <name type="scientific">Haliea salexigens</name>
    <dbReference type="NCBI Taxonomy" id="287487"/>
    <lineage>
        <taxon>Bacteria</taxon>
        <taxon>Pseudomonadati</taxon>
        <taxon>Pseudomonadota</taxon>
        <taxon>Gammaproteobacteria</taxon>
        <taxon>Cellvibrionales</taxon>
        <taxon>Halieaceae</taxon>
        <taxon>Haliea</taxon>
    </lineage>
</organism>
<evidence type="ECO:0000259" key="15">
    <source>
        <dbReference type="Pfam" id="PF06415"/>
    </source>
</evidence>
<gene>
    <name evidence="10" type="primary">gpmI</name>
    <name evidence="16" type="ORF">DCP75_07385</name>
</gene>
<dbReference type="Pfam" id="PF01676">
    <property type="entry name" value="Metalloenzyme"/>
    <property type="match status" value="1"/>
</dbReference>
<dbReference type="GO" id="GO:0004619">
    <property type="term" value="F:phosphoglycerate mutase activity"/>
    <property type="evidence" value="ECO:0007669"/>
    <property type="project" value="UniProtKB-UniRule"/>
</dbReference>
<feature type="binding site" evidence="10 12">
    <location>
        <position position="188"/>
    </location>
    <ligand>
        <name>substrate</name>
    </ligand>
</feature>
<dbReference type="FunFam" id="3.40.1450.10:FF:000001">
    <property type="entry name" value="2,3-bisphosphoglycerate-independent phosphoglycerate mutase"/>
    <property type="match status" value="1"/>
</dbReference>
<dbReference type="InterPro" id="IPR005995">
    <property type="entry name" value="Pgm_bpd_ind"/>
</dbReference>
<evidence type="ECO:0000259" key="14">
    <source>
        <dbReference type="Pfam" id="PF01676"/>
    </source>
</evidence>
<feature type="binding site" evidence="10 12">
    <location>
        <position position="126"/>
    </location>
    <ligand>
        <name>substrate</name>
    </ligand>
</feature>
<evidence type="ECO:0000256" key="10">
    <source>
        <dbReference type="HAMAP-Rule" id="MF_01038"/>
    </source>
</evidence>